<organism evidence="1 2">
    <name type="scientific">Melaminivora suipulveris</name>
    <dbReference type="NCBI Taxonomy" id="2109913"/>
    <lineage>
        <taxon>Bacteria</taxon>
        <taxon>Pseudomonadati</taxon>
        <taxon>Pseudomonadota</taxon>
        <taxon>Betaproteobacteria</taxon>
        <taxon>Burkholderiales</taxon>
        <taxon>Comamonadaceae</taxon>
        <taxon>Melaminivora</taxon>
    </lineage>
</organism>
<evidence type="ECO:0000313" key="1">
    <source>
        <dbReference type="EMBL" id="AVO51098.1"/>
    </source>
</evidence>
<name>A0A2R3QH54_9BURK</name>
<gene>
    <name evidence="1" type="ORF">C6568_11850</name>
</gene>
<sequence length="177" mass="20190">MPSSLRTAGSRFGFSSVTRFLQQDADSPDTRALRAGLLALSGLVEQTTQVRREHQPLDAIERQAAQLSRQARQHQLLLTGMDSAWHDLYEFGAYQQAVYALRQALERWRRALREHAGGEPQCFADFERLAWRTLGEALLVLDLYEQQGGDAPRSAAPARRREPLLRRLRAWLARRPV</sequence>
<keyword evidence="2" id="KW-1185">Reference proteome</keyword>
<dbReference type="Proteomes" id="UP000237925">
    <property type="component" value="Chromosome"/>
</dbReference>
<dbReference type="KEGG" id="mela:C6568_11850"/>
<dbReference type="EMBL" id="CP027667">
    <property type="protein sequence ID" value="AVO51098.1"/>
    <property type="molecule type" value="Genomic_DNA"/>
</dbReference>
<evidence type="ECO:0000313" key="2">
    <source>
        <dbReference type="Proteomes" id="UP000237925"/>
    </source>
</evidence>
<reference evidence="1 2" key="1">
    <citation type="submission" date="2018-03" db="EMBL/GenBank/DDBJ databases">
        <title>Genome sequencing of Melaminivora sp.</title>
        <authorList>
            <person name="Kim S.-J."/>
            <person name="Heo J."/>
            <person name="Ahn J.-H."/>
            <person name="Kwon S.-W."/>
        </authorList>
    </citation>
    <scope>NUCLEOTIDE SEQUENCE [LARGE SCALE GENOMIC DNA]</scope>
    <source>
        <strain evidence="1 2">SC2-9</strain>
    </source>
</reference>
<proteinExistence type="predicted"/>
<accession>A0A2R3QH54</accession>
<dbReference type="AlphaFoldDB" id="A0A2R3QH54"/>
<protein>
    <submittedName>
        <fullName evidence="1">Uncharacterized protein</fullName>
    </submittedName>
</protein>